<dbReference type="Proteomes" id="UP000242470">
    <property type="component" value="Unassembled WGS sequence"/>
</dbReference>
<evidence type="ECO:0000256" key="6">
    <source>
        <dbReference type="SAM" id="Phobius"/>
    </source>
</evidence>
<gene>
    <name evidence="9" type="ORF">CD158_06500</name>
    <name evidence="8" type="ORF">QYH67_04265</name>
</gene>
<dbReference type="InterPro" id="IPR051791">
    <property type="entry name" value="Pra-immunoreactive"/>
</dbReference>
<evidence type="ECO:0000256" key="3">
    <source>
        <dbReference type="ARBA" id="ARBA00022692"/>
    </source>
</evidence>
<feature type="transmembrane region" description="Helical" evidence="6">
    <location>
        <begin position="81"/>
        <end position="101"/>
    </location>
</feature>
<keyword evidence="4 6" id="KW-1133">Transmembrane helix</keyword>
<keyword evidence="5 6" id="KW-0472">Membrane</keyword>
<evidence type="ECO:0000256" key="2">
    <source>
        <dbReference type="ARBA" id="ARBA00022475"/>
    </source>
</evidence>
<dbReference type="InterPro" id="IPR010432">
    <property type="entry name" value="RDD"/>
</dbReference>
<dbReference type="GO" id="GO:0005886">
    <property type="term" value="C:plasma membrane"/>
    <property type="evidence" value="ECO:0007669"/>
    <property type="project" value="UniProtKB-SubCell"/>
</dbReference>
<evidence type="ECO:0000256" key="5">
    <source>
        <dbReference type="ARBA" id="ARBA00023136"/>
    </source>
</evidence>
<dbReference type="PANTHER" id="PTHR36115">
    <property type="entry name" value="PROLINE-RICH ANTIGEN HOMOLOG-RELATED"/>
    <property type="match status" value="1"/>
</dbReference>
<organism evidence="9 10">
    <name type="scientific">Staphylococcus auricularis</name>
    <dbReference type="NCBI Taxonomy" id="29379"/>
    <lineage>
        <taxon>Bacteria</taxon>
        <taxon>Bacillati</taxon>
        <taxon>Bacillota</taxon>
        <taxon>Bacilli</taxon>
        <taxon>Bacillales</taxon>
        <taxon>Staphylococcaceae</taxon>
        <taxon>Staphylococcus</taxon>
    </lineage>
</organism>
<protein>
    <submittedName>
        <fullName evidence="9">RDD family protein</fullName>
    </submittedName>
</protein>
<dbReference type="EMBL" id="PPQW01000033">
    <property type="protein sequence ID" value="PNZ67295.1"/>
    <property type="molecule type" value="Genomic_DNA"/>
</dbReference>
<dbReference type="Proteomes" id="UP001171687">
    <property type="component" value="Unassembled WGS sequence"/>
</dbReference>
<dbReference type="RefSeq" id="WP_083498169.1">
    <property type="nucleotide sequence ID" value="NZ_AP024589.1"/>
</dbReference>
<accession>A0AAP8PNT5</accession>
<comment type="subcellular location">
    <subcellularLocation>
        <location evidence="1">Cell membrane</location>
        <topology evidence="1">Multi-pass membrane protein</topology>
    </subcellularLocation>
</comment>
<keyword evidence="3 6" id="KW-0812">Transmembrane</keyword>
<dbReference type="PANTHER" id="PTHR36115:SF9">
    <property type="entry name" value="LMO1584 PROTEIN"/>
    <property type="match status" value="1"/>
</dbReference>
<feature type="domain" description="RDD" evidence="7">
    <location>
        <begin position="40"/>
        <end position="168"/>
    </location>
</feature>
<reference evidence="8" key="2">
    <citation type="submission" date="2023-07" db="EMBL/GenBank/DDBJ databases">
        <title>Evaluation of the beneficial properties of pineapple isolates.</title>
        <authorList>
            <person name="Adefiranye O."/>
        </authorList>
    </citation>
    <scope>NUCLEOTIDE SEQUENCE</scope>
    <source>
        <strain evidence="8">PAPLE_T1</strain>
    </source>
</reference>
<dbReference type="AlphaFoldDB" id="A0AAP8PNT5"/>
<dbReference type="GeneID" id="64982006"/>
<keyword evidence="2" id="KW-1003">Cell membrane</keyword>
<comment type="caution">
    <text evidence="9">The sequence shown here is derived from an EMBL/GenBank/DDBJ whole genome shotgun (WGS) entry which is preliminary data.</text>
</comment>
<sequence length="184" mass="21711">MVEIYNGKQYVQQPAEILASNREDPKQAQLNHDALAKQLYAGFGIRLLSYIIDILVLFGIKSLILTPIYHFTHIDEVELLIPYLGIDHILDALFFYLYFVLMTKYFKQTLGKMICNIRVERIDRQRLTWSDVLFREWIGRIISGLFLNLPYLVIAFTNKHRGIHDYVADTVVIRNKLEHLFYMK</sequence>
<name>A0AAP8PNT5_9STAP</name>
<proteinExistence type="predicted"/>
<evidence type="ECO:0000256" key="4">
    <source>
        <dbReference type="ARBA" id="ARBA00022989"/>
    </source>
</evidence>
<evidence type="ECO:0000259" key="7">
    <source>
        <dbReference type="Pfam" id="PF06271"/>
    </source>
</evidence>
<evidence type="ECO:0000256" key="1">
    <source>
        <dbReference type="ARBA" id="ARBA00004651"/>
    </source>
</evidence>
<evidence type="ECO:0000313" key="9">
    <source>
        <dbReference type="EMBL" id="PNZ67295.1"/>
    </source>
</evidence>
<feature type="transmembrane region" description="Helical" evidence="6">
    <location>
        <begin position="47"/>
        <end position="69"/>
    </location>
</feature>
<dbReference type="Pfam" id="PF06271">
    <property type="entry name" value="RDD"/>
    <property type="match status" value="1"/>
</dbReference>
<evidence type="ECO:0000313" key="10">
    <source>
        <dbReference type="Proteomes" id="UP000242470"/>
    </source>
</evidence>
<evidence type="ECO:0000313" key="8">
    <source>
        <dbReference type="EMBL" id="MDN4532805.1"/>
    </source>
</evidence>
<dbReference type="EMBL" id="JAUHQC010000006">
    <property type="protein sequence ID" value="MDN4532805.1"/>
    <property type="molecule type" value="Genomic_DNA"/>
</dbReference>
<reference evidence="9 10" key="1">
    <citation type="submission" date="2017-08" db="EMBL/GenBank/DDBJ databases">
        <title>Draft genome sequences of 64 type strains of genus Staph aureus.</title>
        <authorList>
            <person name="Cole K."/>
            <person name="Golubchik T."/>
            <person name="Russell J."/>
            <person name="Foster D."/>
            <person name="Llewelyn M."/>
            <person name="Wilson D."/>
            <person name="Crook D."/>
            <person name="Paul J."/>
        </authorList>
    </citation>
    <scope>NUCLEOTIDE SEQUENCE [LARGE SCALE GENOMIC DNA]</scope>
    <source>
        <strain evidence="9 10">NCTC 12101</strain>
    </source>
</reference>